<evidence type="ECO:0000256" key="3">
    <source>
        <dbReference type="PROSITE-ProRule" id="PRU01248"/>
    </source>
</evidence>
<dbReference type="OrthoDB" id="1822491at2"/>
<dbReference type="CDD" id="cd01188">
    <property type="entry name" value="INT_RitA_C_like"/>
    <property type="match status" value="1"/>
</dbReference>
<evidence type="ECO:0000313" key="6">
    <source>
        <dbReference type="EMBL" id="TVS76931.1"/>
    </source>
</evidence>
<dbReference type="Proteomes" id="UP000320513">
    <property type="component" value="Unassembled WGS sequence"/>
</dbReference>
<dbReference type="InterPro" id="IPR013762">
    <property type="entry name" value="Integrase-like_cat_sf"/>
</dbReference>
<dbReference type="GO" id="GO:0006310">
    <property type="term" value="P:DNA recombination"/>
    <property type="evidence" value="ECO:0007669"/>
    <property type="project" value="UniProtKB-KW"/>
</dbReference>
<proteinExistence type="predicted"/>
<protein>
    <submittedName>
        <fullName evidence="6">Tyrosine-type recombinase/integrase</fullName>
    </submittedName>
</protein>
<name>A0A557WUK3_9MYCO</name>
<reference evidence="6 7" key="1">
    <citation type="submission" date="2019-07" db="EMBL/GenBank/DDBJ databases">
        <title>New Mycobacterium species.</title>
        <authorList>
            <person name="Tortoli E."/>
            <person name="Ghielmetti G."/>
            <person name="Friedel U."/>
            <person name="Trovato A."/>
        </authorList>
    </citation>
    <scope>NUCLEOTIDE SEQUENCE [LARGE SCALE GENOMIC DNA]</scope>
    <source>
        <strain evidence="6 7">16-83</strain>
    </source>
</reference>
<evidence type="ECO:0000256" key="1">
    <source>
        <dbReference type="ARBA" id="ARBA00023125"/>
    </source>
</evidence>
<dbReference type="Gene3D" id="1.10.443.10">
    <property type="entry name" value="Intergrase catalytic core"/>
    <property type="match status" value="1"/>
</dbReference>
<evidence type="ECO:0000259" key="4">
    <source>
        <dbReference type="PROSITE" id="PS51898"/>
    </source>
</evidence>
<comment type="caution">
    <text evidence="6">The sequence shown here is derived from an EMBL/GenBank/DDBJ whole genome shotgun (WGS) entry which is preliminary data.</text>
</comment>
<feature type="domain" description="Tyr recombinase" evidence="4">
    <location>
        <begin position="218"/>
        <end position="406"/>
    </location>
</feature>
<dbReference type="InterPro" id="IPR010998">
    <property type="entry name" value="Integrase_recombinase_N"/>
</dbReference>
<dbReference type="InterPro" id="IPR011010">
    <property type="entry name" value="DNA_brk_join_enz"/>
</dbReference>
<dbReference type="AlphaFoldDB" id="A0A557WUK3"/>
<dbReference type="PANTHER" id="PTHR30349:SF90">
    <property type="entry name" value="TYROSINE RECOMBINASE XERD"/>
    <property type="match status" value="1"/>
</dbReference>
<organism evidence="6 7">
    <name type="scientific">Mycobacterium helveticum</name>
    <dbReference type="NCBI Taxonomy" id="2592811"/>
    <lineage>
        <taxon>Bacteria</taxon>
        <taxon>Bacillati</taxon>
        <taxon>Actinomycetota</taxon>
        <taxon>Actinomycetes</taxon>
        <taxon>Mycobacteriales</taxon>
        <taxon>Mycobacteriaceae</taxon>
        <taxon>Mycobacterium</taxon>
    </lineage>
</organism>
<dbReference type="InterPro" id="IPR002104">
    <property type="entry name" value="Integrase_catalytic"/>
</dbReference>
<dbReference type="InterPro" id="IPR044068">
    <property type="entry name" value="CB"/>
</dbReference>
<dbReference type="InterPro" id="IPR050090">
    <property type="entry name" value="Tyrosine_recombinase_XerCD"/>
</dbReference>
<keyword evidence="2" id="KW-0233">DNA recombination</keyword>
<keyword evidence="7" id="KW-1185">Reference proteome</keyword>
<dbReference type="PROSITE" id="PS51900">
    <property type="entry name" value="CB"/>
    <property type="match status" value="1"/>
</dbReference>
<dbReference type="RefSeq" id="WP_144957381.1">
    <property type="nucleotide sequence ID" value="NZ_VMQU01000265.1"/>
</dbReference>
<feature type="domain" description="Core-binding (CB)" evidence="5">
    <location>
        <begin position="112"/>
        <end position="195"/>
    </location>
</feature>
<evidence type="ECO:0000256" key="2">
    <source>
        <dbReference type="ARBA" id="ARBA00023172"/>
    </source>
</evidence>
<dbReference type="Gene3D" id="1.10.150.130">
    <property type="match status" value="1"/>
</dbReference>
<gene>
    <name evidence="6" type="ORF">FPZ47_27340</name>
</gene>
<dbReference type="GO" id="GO:0015074">
    <property type="term" value="P:DNA integration"/>
    <property type="evidence" value="ECO:0007669"/>
    <property type="project" value="InterPro"/>
</dbReference>
<evidence type="ECO:0000313" key="7">
    <source>
        <dbReference type="Proteomes" id="UP000320513"/>
    </source>
</evidence>
<dbReference type="Pfam" id="PF00589">
    <property type="entry name" value="Phage_integrase"/>
    <property type="match status" value="1"/>
</dbReference>
<keyword evidence="1 3" id="KW-0238">DNA-binding</keyword>
<dbReference type="SUPFAM" id="SSF56349">
    <property type="entry name" value="DNA breaking-rejoining enzymes"/>
    <property type="match status" value="1"/>
</dbReference>
<accession>A0A557WUK3</accession>
<dbReference type="EMBL" id="VMQU01000265">
    <property type="protein sequence ID" value="TVS76931.1"/>
    <property type="molecule type" value="Genomic_DNA"/>
</dbReference>
<sequence>MGDADVRAAVGAVLAVLREAGRAEGTVRRHQVVLDRFAVFLAGRGLDTASEQVCIDFISNQTGVRLGSLRQSVRDRDVSAVRRPVLLMAEALAGRTVEVDRSAIAPADGCPVKFRALRDDYLASCHRRGNAEATLIAKDKAVSRFLGYLHEVGADNLAVLGVRDVSGFLVHQRGLRRKTIASMRSCLADFLVFSAAAGKTPQGLADRLPPHRHVRHESEPHLWTADEIRRVLAVIDRASATGKRDYAMILATARLGLRISDLRHMELRNLDWRAKQITIVQHKTGRPLRLPLLADVGWAIIDYIRGGRPDTACPKVFVKHRHPFDTFGSASSVASRLSRHAARAGIAFSPGQVCGMHSLRGALAVAMIGNGTPMPVISAVLGHASTDTTQSYYLRFDVGRLRCCALDVEDVIDPSGAGEHDA</sequence>
<dbReference type="PANTHER" id="PTHR30349">
    <property type="entry name" value="PHAGE INTEGRASE-RELATED"/>
    <property type="match status" value="1"/>
</dbReference>
<dbReference type="GO" id="GO:0003677">
    <property type="term" value="F:DNA binding"/>
    <property type="evidence" value="ECO:0007669"/>
    <property type="project" value="UniProtKB-UniRule"/>
</dbReference>
<dbReference type="PROSITE" id="PS51898">
    <property type="entry name" value="TYR_RECOMBINASE"/>
    <property type="match status" value="1"/>
</dbReference>
<evidence type="ECO:0000259" key="5">
    <source>
        <dbReference type="PROSITE" id="PS51900"/>
    </source>
</evidence>